<evidence type="ECO:0000313" key="1">
    <source>
        <dbReference type="EMBL" id="KAK4216380.1"/>
    </source>
</evidence>
<proteinExistence type="predicted"/>
<comment type="caution">
    <text evidence="1">The sequence shown here is derived from an EMBL/GenBank/DDBJ whole genome shotgun (WGS) entry which is preliminary data.</text>
</comment>
<protein>
    <submittedName>
        <fullName evidence="1">Uncharacterized protein</fullName>
    </submittedName>
</protein>
<dbReference type="Proteomes" id="UP001301769">
    <property type="component" value="Unassembled WGS sequence"/>
</dbReference>
<sequence length="216" mass="23269">MLMGFHESPIRAVPKLHIHVSAHPRCPIIELFGILLDGVHRSVASFYILHHDCGCQGLDALVQGGGTPSSSSGVVTGVGMMGPRCDFGLLLLVSRHIHDVIPHSLLSVVIFGEQTYTRAYNIETAAVGFELLTAQGGAPTLQLYSDELRSTPFVAGKTLEKANNDKTGSLLEGDHTGTLWPSKDEARRLIAVPFRSPSSHMGVIFVGARLYQLSSE</sequence>
<organism evidence="1 2">
    <name type="scientific">Rhypophila decipiens</name>
    <dbReference type="NCBI Taxonomy" id="261697"/>
    <lineage>
        <taxon>Eukaryota</taxon>
        <taxon>Fungi</taxon>
        <taxon>Dikarya</taxon>
        <taxon>Ascomycota</taxon>
        <taxon>Pezizomycotina</taxon>
        <taxon>Sordariomycetes</taxon>
        <taxon>Sordariomycetidae</taxon>
        <taxon>Sordariales</taxon>
        <taxon>Naviculisporaceae</taxon>
        <taxon>Rhypophila</taxon>
    </lineage>
</organism>
<accession>A0AAN6YEH9</accession>
<evidence type="ECO:0000313" key="2">
    <source>
        <dbReference type="Proteomes" id="UP001301769"/>
    </source>
</evidence>
<dbReference type="EMBL" id="MU858069">
    <property type="protein sequence ID" value="KAK4216380.1"/>
    <property type="molecule type" value="Genomic_DNA"/>
</dbReference>
<gene>
    <name evidence="1" type="ORF">QBC37DRAFT_397775</name>
</gene>
<reference evidence="1" key="2">
    <citation type="submission" date="2023-05" db="EMBL/GenBank/DDBJ databases">
        <authorList>
            <consortium name="Lawrence Berkeley National Laboratory"/>
            <person name="Steindorff A."/>
            <person name="Hensen N."/>
            <person name="Bonometti L."/>
            <person name="Westerberg I."/>
            <person name="Brannstrom I.O."/>
            <person name="Guillou S."/>
            <person name="Cros-Aarteil S."/>
            <person name="Calhoun S."/>
            <person name="Haridas S."/>
            <person name="Kuo A."/>
            <person name="Mondo S."/>
            <person name="Pangilinan J."/>
            <person name="Riley R."/>
            <person name="Labutti K."/>
            <person name="Andreopoulos B."/>
            <person name="Lipzen A."/>
            <person name="Chen C."/>
            <person name="Yanf M."/>
            <person name="Daum C."/>
            <person name="Ng V."/>
            <person name="Clum A."/>
            <person name="Ohm R."/>
            <person name="Martin F."/>
            <person name="Silar P."/>
            <person name="Natvig D."/>
            <person name="Lalanne C."/>
            <person name="Gautier V."/>
            <person name="Ament-Velasquez S.L."/>
            <person name="Kruys A."/>
            <person name="Hutchinson M.I."/>
            <person name="Powell A.J."/>
            <person name="Barry K."/>
            <person name="Miller A.N."/>
            <person name="Grigoriev I.V."/>
            <person name="Debuchy R."/>
            <person name="Gladieux P."/>
            <person name="Thoren M.H."/>
            <person name="Johannesson H."/>
        </authorList>
    </citation>
    <scope>NUCLEOTIDE SEQUENCE</scope>
    <source>
        <strain evidence="1">PSN293</strain>
    </source>
</reference>
<name>A0AAN6YEH9_9PEZI</name>
<dbReference type="AlphaFoldDB" id="A0AAN6YEH9"/>
<reference evidence="1" key="1">
    <citation type="journal article" date="2023" name="Mol. Phylogenet. Evol.">
        <title>Genome-scale phylogeny and comparative genomics of the fungal order Sordariales.</title>
        <authorList>
            <person name="Hensen N."/>
            <person name="Bonometti L."/>
            <person name="Westerberg I."/>
            <person name="Brannstrom I.O."/>
            <person name="Guillou S."/>
            <person name="Cros-Aarteil S."/>
            <person name="Calhoun S."/>
            <person name="Haridas S."/>
            <person name="Kuo A."/>
            <person name="Mondo S."/>
            <person name="Pangilinan J."/>
            <person name="Riley R."/>
            <person name="LaButti K."/>
            <person name="Andreopoulos B."/>
            <person name="Lipzen A."/>
            <person name="Chen C."/>
            <person name="Yan M."/>
            <person name="Daum C."/>
            <person name="Ng V."/>
            <person name="Clum A."/>
            <person name="Steindorff A."/>
            <person name="Ohm R.A."/>
            <person name="Martin F."/>
            <person name="Silar P."/>
            <person name="Natvig D.O."/>
            <person name="Lalanne C."/>
            <person name="Gautier V."/>
            <person name="Ament-Velasquez S.L."/>
            <person name="Kruys A."/>
            <person name="Hutchinson M.I."/>
            <person name="Powell A.J."/>
            <person name="Barry K."/>
            <person name="Miller A.N."/>
            <person name="Grigoriev I.V."/>
            <person name="Debuchy R."/>
            <person name="Gladieux P."/>
            <person name="Hiltunen Thoren M."/>
            <person name="Johannesson H."/>
        </authorList>
    </citation>
    <scope>NUCLEOTIDE SEQUENCE</scope>
    <source>
        <strain evidence="1">PSN293</strain>
    </source>
</reference>
<keyword evidence="2" id="KW-1185">Reference proteome</keyword>